<dbReference type="Gramene" id="PGSC0003DMT400052333">
    <property type="protein sequence ID" value="PGSC0003DMT400052333"/>
    <property type="gene ID" value="PGSC0003DMG400020314"/>
</dbReference>
<dbReference type="AlphaFoldDB" id="M1BT71"/>
<name>M1BT71_SOLTU</name>
<reference evidence="2" key="1">
    <citation type="journal article" date="2011" name="Nature">
        <title>Genome sequence and analysis of the tuber crop potato.</title>
        <authorList>
            <consortium name="The Potato Genome Sequencing Consortium"/>
        </authorList>
    </citation>
    <scope>NUCLEOTIDE SEQUENCE [LARGE SCALE GENOMIC DNA]</scope>
    <source>
        <strain evidence="2">cv. DM1-3 516 R44</strain>
    </source>
</reference>
<dbReference type="InParanoid" id="M1BT71"/>
<protein>
    <submittedName>
        <fullName evidence="1">Uncharacterized protein</fullName>
    </submittedName>
</protein>
<evidence type="ECO:0000313" key="1">
    <source>
        <dbReference type="EnsemblPlants" id="PGSC0003DMT400052333"/>
    </source>
</evidence>
<accession>M1BT71</accession>
<sequence length="50" mass="5897">MKSSLFYETTCFIAALPHTSAKLTLDKEKSSTTDKLRRDCWDVRERGRRF</sequence>
<dbReference type="Proteomes" id="UP000011115">
    <property type="component" value="Unassembled WGS sequence"/>
</dbReference>
<organism evidence="1 2">
    <name type="scientific">Solanum tuberosum</name>
    <name type="common">Potato</name>
    <dbReference type="NCBI Taxonomy" id="4113"/>
    <lineage>
        <taxon>Eukaryota</taxon>
        <taxon>Viridiplantae</taxon>
        <taxon>Streptophyta</taxon>
        <taxon>Embryophyta</taxon>
        <taxon>Tracheophyta</taxon>
        <taxon>Spermatophyta</taxon>
        <taxon>Magnoliopsida</taxon>
        <taxon>eudicotyledons</taxon>
        <taxon>Gunneridae</taxon>
        <taxon>Pentapetalae</taxon>
        <taxon>asterids</taxon>
        <taxon>lamiids</taxon>
        <taxon>Solanales</taxon>
        <taxon>Solanaceae</taxon>
        <taxon>Solanoideae</taxon>
        <taxon>Solaneae</taxon>
        <taxon>Solanum</taxon>
    </lineage>
</organism>
<proteinExistence type="predicted"/>
<reference evidence="1" key="2">
    <citation type="submission" date="2015-06" db="UniProtKB">
        <authorList>
            <consortium name="EnsemblPlants"/>
        </authorList>
    </citation>
    <scope>IDENTIFICATION</scope>
    <source>
        <strain evidence="1">DM1-3 516 R44</strain>
    </source>
</reference>
<keyword evidence="2" id="KW-1185">Reference proteome</keyword>
<dbReference type="EnsemblPlants" id="PGSC0003DMT400052333">
    <property type="protein sequence ID" value="PGSC0003DMT400052333"/>
    <property type="gene ID" value="PGSC0003DMG400020314"/>
</dbReference>
<evidence type="ECO:0000313" key="2">
    <source>
        <dbReference type="Proteomes" id="UP000011115"/>
    </source>
</evidence>
<dbReference type="PaxDb" id="4113-PGSC0003DMT400052333"/>
<dbReference type="HOGENOM" id="CLU_3128086_0_0_1"/>